<dbReference type="Gene3D" id="2.60.40.4270">
    <property type="entry name" value="Listeria-Bacteroides repeat domain"/>
    <property type="match status" value="1"/>
</dbReference>
<organism evidence="4 5">
    <name type="scientific">Faecalibacterium prausnitzii</name>
    <dbReference type="NCBI Taxonomy" id="853"/>
    <lineage>
        <taxon>Bacteria</taxon>
        <taxon>Bacillati</taxon>
        <taxon>Bacillota</taxon>
        <taxon>Clostridia</taxon>
        <taxon>Eubacteriales</taxon>
        <taxon>Oscillospiraceae</taxon>
        <taxon>Faecalibacterium</taxon>
    </lineage>
</organism>
<feature type="transmembrane region" description="Helical" evidence="3">
    <location>
        <begin position="237"/>
        <end position="256"/>
    </location>
</feature>
<feature type="region of interest" description="Disordered" evidence="2">
    <location>
        <begin position="1"/>
        <end position="29"/>
    </location>
</feature>
<evidence type="ECO:0000256" key="2">
    <source>
        <dbReference type="SAM" id="MobiDB-lite"/>
    </source>
</evidence>
<evidence type="ECO:0000256" key="1">
    <source>
        <dbReference type="ARBA" id="ARBA00004196"/>
    </source>
</evidence>
<keyword evidence="3" id="KW-0472">Membrane</keyword>
<accession>A0A329TPR5</accession>
<reference evidence="4 5" key="1">
    <citation type="submission" date="2018-02" db="EMBL/GenBank/DDBJ databases">
        <title>Complete genome sequencing of Faecalibacterium prausnitzii strains isolated from the human gut.</title>
        <authorList>
            <person name="Fitzgerald B.C."/>
            <person name="Shkoporov A.N."/>
            <person name="Ross P.R."/>
            <person name="Hill C."/>
        </authorList>
    </citation>
    <scope>NUCLEOTIDE SEQUENCE [LARGE SCALE GENOMIC DNA]</scope>
    <source>
        <strain evidence="4 5">APC942/8-14-2</strain>
    </source>
</reference>
<comment type="subcellular location">
    <subcellularLocation>
        <location evidence="1">Cell envelope</location>
    </subcellularLocation>
</comment>
<feature type="transmembrane region" description="Helical" evidence="3">
    <location>
        <begin position="107"/>
        <end position="127"/>
    </location>
</feature>
<gene>
    <name evidence="4" type="ORF">C4N25_04760</name>
</gene>
<evidence type="ECO:0000256" key="3">
    <source>
        <dbReference type="SAM" id="Phobius"/>
    </source>
</evidence>
<name>A0A329TPR5_9FIRM</name>
<comment type="caution">
    <text evidence="4">The sequence shown here is derived from an EMBL/GenBank/DDBJ whole genome shotgun (WGS) entry which is preliminary data.</text>
</comment>
<dbReference type="GO" id="GO:0030313">
    <property type="term" value="C:cell envelope"/>
    <property type="evidence" value="ECO:0007669"/>
    <property type="project" value="UniProtKB-SubCell"/>
</dbReference>
<dbReference type="InterPro" id="IPR013378">
    <property type="entry name" value="InlB-like_B-rpt"/>
</dbReference>
<keyword evidence="3" id="KW-0812">Transmembrane</keyword>
<evidence type="ECO:0000313" key="5">
    <source>
        <dbReference type="Proteomes" id="UP000251634"/>
    </source>
</evidence>
<evidence type="ECO:0008006" key="6">
    <source>
        <dbReference type="Google" id="ProtNLM"/>
    </source>
</evidence>
<dbReference type="Pfam" id="PF09479">
    <property type="entry name" value="Flg_new"/>
    <property type="match status" value="1"/>
</dbReference>
<dbReference type="EMBL" id="PRKZ01000002">
    <property type="protein sequence ID" value="RAW51309.1"/>
    <property type="molecule type" value="Genomic_DNA"/>
</dbReference>
<proteinExistence type="predicted"/>
<dbReference type="AlphaFoldDB" id="A0A329TPR5"/>
<evidence type="ECO:0000313" key="4">
    <source>
        <dbReference type="EMBL" id="RAW51309.1"/>
    </source>
</evidence>
<protein>
    <recommendedName>
        <fullName evidence="6">Repeat protein</fullName>
    </recommendedName>
</protein>
<dbReference type="InterPro" id="IPR042229">
    <property type="entry name" value="Listeria/Bacterioides_rpt_sf"/>
</dbReference>
<dbReference type="Proteomes" id="UP000251634">
    <property type="component" value="Unassembled WGS sequence"/>
</dbReference>
<dbReference type="NCBIfam" id="TIGR02543">
    <property type="entry name" value="List_Bact_rpt"/>
    <property type="match status" value="1"/>
</dbReference>
<sequence length="259" mass="28662">MSLSSMLFPARQRGAQKRETGGKWPRKRDICPGTRKMTENAIKIPTSILRSGLDKAPVPIHNCSMGERWKTARRLGGTCRSRNTGKRPGKYAWKERTRSMKQLWKKLVLCVLTLALCCNLVPMAFAADASYYNVYLEAQGGTCDVMQLYAYKYGSNYRLTSTPTPTMEGYQFDGWYDDVVGGTKITTRYNFKDDTTIYAHWTPTAKKNTATATAAKTTTTAPAAADTEKSWKLKDNLGTVLVVTTVVAVVVTVVAAQGS</sequence>
<keyword evidence="3" id="KW-1133">Transmembrane helix</keyword>